<organism evidence="2 3">
    <name type="scientific">Methylobacterium tardum</name>
    <dbReference type="NCBI Taxonomy" id="374432"/>
    <lineage>
        <taxon>Bacteria</taxon>
        <taxon>Pseudomonadati</taxon>
        <taxon>Pseudomonadota</taxon>
        <taxon>Alphaproteobacteria</taxon>
        <taxon>Hyphomicrobiales</taxon>
        <taxon>Methylobacteriaceae</taxon>
        <taxon>Methylobacterium</taxon>
    </lineage>
</organism>
<sequence>MRNQERRAPAGAIDTSCRIVSAYVAANAVPASRLPDLIVEVHAALASRWPIVAAGRPSSGVESPLGGRPTLAQVRASLGPGGIKSFETGKRYTSLKRHLGSLGLTPDAYRRKWGLPPDYPMVCPAYSALRADIAKSIGLGKRYA</sequence>
<dbReference type="Pfam" id="PF05443">
    <property type="entry name" value="ROS_MUCR"/>
    <property type="match status" value="1"/>
</dbReference>
<evidence type="ECO:0000313" key="2">
    <source>
        <dbReference type="EMBL" id="GLS71323.1"/>
    </source>
</evidence>
<reference evidence="3" key="1">
    <citation type="journal article" date="2019" name="Int. J. Syst. Evol. Microbiol.">
        <title>The Global Catalogue of Microorganisms (GCM) 10K type strain sequencing project: providing services to taxonomists for standard genome sequencing and annotation.</title>
        <authorList>
            <consortium name="The Broad Institute Genomics Platform"/>
            <consortium name="The Broad Institute Genome Sequencing Center for Infectious Disease"/>
            <person name="Wu L."/>
            <person name="Ma J."/>
        </authorList>
    </citation>
    <scope>NUCLEOTIDE SEQUENCE [LARGE SCALE GENOMIC DNA]</scope>
    <source>
        <strain evidence="3">NBRC 103632</strain>
    </source>
</reference>
<dbReference type="GO" id="GO:0003677">
    <property type="term" value="F:DNA binding"/>
    <property type="evidence" value="ECO:0007669"/>
    <property type="project" value="InterPro"/>
</dbReference>
<comment type="caution">
    <text evidence="2">The sequence shown here is derived from an EMBL/GenBank/DDBJ whole genome shotgun (WGS) entry which is preliminary data.</text>
</comment>
<dbReference type="GO" id="GO:0006355">
    <property type="term" value="P:regulation of DNA-templated transcription"/>
    <property type="evidence" value="ECO:0007669"/>
    <property type="project" value="InterPro"/>
</dbReference>
<protein>
    <submittedName>
        <fullName evidence="2">MucR family transcriptional regulator</fullName>
    </submittedName>
</protein>
<dbReference type="RefSeq" id="WP_238194267.1">
    <property type="nucleotide sequence ID" value="NZ_BPQZ01000001.1"/>
</dbReference>
<dbReference type="InterPro" id="IPR008807">
    <property type="entry name" value="ROS_MUCR"/>
</dbReference>
<dbReference type="Proteomes" id="UP001157440">
    <property type="component" value="Unassembled WGS sequence"/>
</dbReference>
<dbReference type="InterPro" id="IPR041920">
    <property type="entry name" value="ROS/MUCR_sf"/>
</dbReference>
<dbReference type="EMBL" id="BSPL01000017">
    <property type="protein sequence ID" value="GLS71323.1"/>
    <property type="molecule type" value="Genomic_DNA"/>
</dbReference>
<evidence type="ECO:0000256" key="1">
    <source>
        <dbReference type="ARBA" id="ARBA00007031"/>
    </source>
</evidence>
<accession>A0AA37WUQ1</accession>
<dbReference type="Gene3D" id="1.10.10.1550">
    <property type="entry name" value="ROS/MUCR transcriptional regulator protein"/>
    <property type="match status" value="1"/>
</dbReference>
<proteinExistence type="inferred from homology"/>
<comment type="similarity">
    <text evidence="1">Belongs to the ros/MucR family.</text>
</comment>
<dbReference type="AlphaFoldDB" id="A0AA37WUQ1"/>
<gene>
    <name evidence="2" type="ORF">GCM10007890_33360</name>
</gene>
<dbReference type="GO" id="GO:0008270">
    <property type="term" value="F:zinc ion binding"/>
    <property type="evidence" value="ECO:0007669"/>
    <property type="project" value="InterPro"/>
</dbReference>
<name>A0AA37WUQ1_9HYPH</name>
<keyword evidence="3" id="KW-1185">Reference proteome</keyword>
<evidence type="ECO:0000313" key="3">
    <source>
        <dbReference type="Proteomes" id="UP001157440"/>
    </source>
</evidence>